<dbReference type="EMBL" id="MBUA01000001">
    <property type="protein sequence ID" value="MBC6490450.1"/>
    <property type="molecule type" value="Genomic_DNA"/>
</dbReference>
<name>A0ABR7M6T3_9BACT</name>
<organism evidence="3 4">
    <name type="scientific">Flavihumibacter stibioxidans</name>
    <dbReference type="NCBI Taxonomy" id="1834163"/>
    <lineage>
        <taxon>Bacteria</taxon>
        <taxon>Pseudomonadati</taxon>
        <taxon>Bacteroidota</taxon>
        <taxon>Chitinophagia</taxon>
        <taxon>Chitinophagales</taxon>
        <taxon>Chitinophagaceae</taxon>
        <taxon>Flavihumibacter</taxon>
    </lineage>
</organism>
<comment type="caution">
    <text evidence="3">The sequence shown here is derived from an EMBL/GenBank/DDBJ whole genome shotgun (WGS) entry which is preliminary data.</text>
</comment>
<dbReference type="SUPFAM" id="SSF54427">
    <property type="entry name" value="NTF2-like"/>
    <property type="match status" value="1"/>
</dbReference>
<dbReference type="InterPro" id="IPR027843">
    <property type="entry name" value="DUF4440"/>
</dbReference>
<accession>A0ABR7M6T3</accession>
<evidence type="ECO:0000313" key="3">
    <source>
        <dbReference type="EMBL" id="MBC6490450.1"/>
    </source>
</evidence>
<evidence type="ECO:0000313" key="4">
    <source>
        <dbReference type="Proteomes" id="UP000765802"/>
    </source>
</evidence>
<keyword evidence="4" id="KW-1185">Reference proteome</keyword>
<dbReference type="InterPro" id="IPR032710">
    <property type="entry name" value="NTF2-like_dom_sf"/>
</dbReference>
<dbReference type="RefSeq" id="WP_187255751.1">
    <property type="nucleotide sequence ID" value="NZ_JBHULF010000006.1"/>
</dbReference>
<proteinExistence type="predicted"/>
<reference evidence="3 4" key="1">
    <citation type="submission" date="2016-07" db="EMBL/GenBank/DDBJ databases">
        <title>Genome analysis of Flavihumibacter stibioxidans YS-17.</title>
        <authorList>
            <person name="Shi K."/>
            <person name="Han Y."/>
            <person name="Wang G."/>
        </authorList>
    </citation>
    <scope>NUCLEOTIDE SEQUENCE [LARGE SCALE GENOMIC DNA]</scope>
    <source>
        <strain evidence="3 4">YS-17</strain>
    </source>
</reference>
<gene>
    <name evidence="3" type="ORF">BC349_05705</name>
</gene>
<evidence type="ECO:0000259" key="2">
    <source>
        <dbReference type="Pfam" id="PF14534"/>
    </source>
</evidence>
<dbReference type="Gene3D" id="3.10.450.50">
    <property type="match status" value="1"/>
</dbReference>
<dbReference type="Proteomes" id="UP000765802">
    <property type="component" value="Unassembled WGS sequence"/>
</dbReference>
<feature type="signal peptide" evidence="1">
    <location>
        <begin position="1"/>
        <end position="18"/>
    </location>
</feature>
<feature type="domain" description="DUF4440" evidence="2">
    <location>
        <begin position="29"/>
        <end position="131"/>
    </location>
</feature>
<feature type="chain" id="PRO_5045321190" description="DUF4440 domain-containing protein" evidence="1">
    <location>
        <begin position="19"/>
        <end position="139"/>
    </location>
</feature>
<dbReference type="Pfam" id="PF14534">
    <property type="entry name" value="DUF4440"/>
    <property type="match status" value="1"/>
</dbReference>
<protein>
    <recommendedName>
        <fullName evidence="2">DUF4440 domain-containing protein</fullName>
    </recommendedName>
</protein>
<evidence type="ECO:0000256" key="1">
    <source>
        <dbReference type="SAM" id="SignalP"/>
    </source>
</evidence>
<keyword evidence="1" id="KW-0732">Signal</keyword>
<sequence>MRTALLIIALFWAGSLFAQDTVTLKKAMLDLNEALLKQDSATVRKLLHGKCSYGHSNAWIESKKEVIADMFNGVLRYNSIKQGVMDIKMEDKTGIVRTDWEVNVTRNGQVYDFKLHVLLVWIWKKKKGWQLIARQSTRI</sequence>